<keyword evidence="1" id="KW-0732">Signal</keyword>
<protein>
    <submittedName>
        <fullName evidence="2">Uncharacterized protein</fullName>
    </submittedName>
</protein>
<dbReference type="dictyBase" id="DDB_G0293950"/>
<proteinExistence type="predicted"/>
<evidence type="ECO:0000256" key="1">
    <source>
        <dbReference type="SAM" id="SignalP"/>
    </source>
</evidence>
<dbReference type="RefSeq" id="XP_628898.1">
    <property type="nucleotide sequence ID" value="XM_628896.1"/>
</dbReference>
<dbReference type="SUPFAM" id="SSF50998">
    <property type="entry name" value="Quinoprotein alcohol dehydrogenase-like"/>
    <property type="match status" value="1"/>
</dbReference>
<accession>Q54B18</accession>
<dbReference type="FunCoup" id="Q54B18">
    <property type="interactions" value="131"/>
</dbReference>
<reference evidence="2 3" key="1">
    <citation type="journal article" date="2005" name="Nature">
        <title>The genome of the social amoeba Dictyostelium discoideum.</title>
        <authorList>
            <consortium name="The Dictyostelium discoideum Sequencing Consortium"/>
            <person name="Eichinger L."/>
            <person name="Pachebat J.A."/>
            <person name="Glockner G."/>
            <person name="Rajandream M.A."/>
            <person name="Sucgang R."/>
            <person name="Berriman M."/>
            <person name="Song J."/>
            <person name="Olsen R."/>
            <person name="Szafranski K."/>
            <person name="Xu Q."/>
            <person name="Tunggal B."/>
            <person name="Kummerfeld S."/>
            <person name="Madera M."/>
            <person name="Konfortov B.A."/>
            <person name="Rivero F."/>
            <person name="Bankier A.T."/>
            <person name="Lehmann R."/>
            <person name="Hamlin N."/>
            <person name="Davies R."/>
            <person name="Gaudet P."/>
            <person name="Fey P."/>
            <person name="Pilcher K."/>
            <person name="Chen G."/>
            <person name="Saunders D."/>
            <person name="Sodergren E."/>
            <person name="Davis P."/>
            <person name="Kerhornou A."/>
            <person name="Nie X."/>
            <person name="Hall N."/>
            <person name="Anjard C."/>
            <person name="Hemphill L."/>
            <person name="Bason N."/>
            <person name="Farbrother P."/>
            <person name="Desany B."/>
            <person name="Just E."/>
            <person name="Morio T."/>
            <person name="Rost R."/>
            <person name="Churcher C."/>
            <person name="Cooper J."/>
            <person name="Haydock S."/>
            <person name="van Driessche N."/>
            <person name="Cronin A."/>
            <person name="Goodhead I."/>
            <person name="Muzny D."/>
            <person name="Mourier T."/>
            <person name="Pain A."/>
            <person name="Lu M."/>
            <person name="Harper D."/>
            <person name="Lindsay R."/>
            <person name="Hauser H."/>
            <person name="James K."/>
            <person name="Quiles M."/>
            <person name="Madan Babu M."/>
            <person name="Saito T."/>
            <person name="Buchrieser C."/>
            <person name="Wardroper A."/>
            <person name="Felder M."/>
            <person name="Thangavelu M."/>
            <person name="Johnson D."/>
            <person name="Knights A."/>
            <person name="Loulseged H."/>
            <person name="Mungall K."/>
            <person name="Oliver K."/>
            <person name="Price C."/>
            <person name="Quail M.A."/>
            <person name="Urushihara H."/>
            <person name="Hernandez J."/>
            <person name="Rabbinowitsch E."/>
            <person name="Steffen D."/>
            <person name="Sanders M."/>
            <person name="Ma J."/>
            <person name="Kohara Y."/>
            <person name="Sharp S."/>
            <person name="Simmonds M."/>
            <person name="Spiegler S."/>
            <person name="Tivey A."/>
            <person name="Sugano S."/>
            <person name="White B."/>
            <person name="Walker D."/>
            <person name="Woodward J."/>
            <person name="Winckler T."/>
            <person name="Tanaka Y."/>
            <person name="Shaulsky G."/>
            <person name="Schleicher M."/>
            <person name="Weinstock G."/>
            <person name="Rosenthal A."/>
            <person name="Cox E.C."/>
            <person name="Chisholm R.L."/>
            <person name="Gibbs R."/>
            <person name="Loomis W.F."/>
            <person name="Platzer M."/>
            <person name="Kay R.R."/>
            <person name="Williams J."/>
            <person name="Dear P.H."/>
            <person name="Noegel A.A."/>
            <person name="Barrell B."/>
            <person name="Kuspa A."/>
        </authorList>
    </citation>
    <scope>NUCLEOTIDE SEQUENCE [LARGE SCALE GENOMIC DNA]</scope>
    <source>
        <strain evidence="2 3">AX4</strain>
    </source>
</reference>
<dbReference type="KEGG" id="ddi:DDB_G0293950"/>
<dbReference type="VEuPathDB" id="AmoebaDB:DDB_G0293950"/>
<dbReference type="EMBL" id="AAFI02000224">
    <property type="protein sequence ID" value="EAL60474.1"/>
    <property type="molecule type" value="Genomic_DNA"/>
</dbReference>
<dbReference type="Proteomes" id="UP000002195">
    <property type="component" value="Unassembled WGS sequence"/>
</dbReference>
<keyword evidence="3" id="KW-1185">Reference proteome</keyword>
<name>Q54B18_DICDI</name>
<dbReference type="OMA" id="FRVSAYE"/>
<dbReference type="HOGENOM" id="CLU_861742_0_0_1"/>
<dbReference type="GeneID" id="8629514"/>
<feature type="signal peptide" evidence="1">
    <location>
        <begin position="1"/>
        <end position="19"/>
    </location>
</feature>
<organism evidence="2 3">
    <name type="scientific">Dictyostelium discoideum</name>
    <name type="common">Social amoeba</name>
    <dbReference type="NCBI Taxonomy" id="44689"/>
    <lineage>
        <taxon>Eukaryota</taxon>
        <taxon>Amoebozoa</taxon>
        <taxon>Evosea</taxon>
        <taxon>Eumycetozoa</taxon>
        <taxon>Dictyostelia</taxon>
        <taxon>Dictyosteliales</taxon>
        <taxon>Dictyosteliaceae</taxon>
        <taxon>Dictyostelium</taxon>
    </lineage>
</organism>
<feature type="chain" id="PRO_5004249446" evidence="1">
    <location>
        <begin position="20"/>
        <end position="323"/>
    </location>
</feature>
<dbReference type="SMR" id="Q54B18"/>
<comment type="caution">
    <text evidence="2">The sequence shown here is derived from an EMBL/GenBank/DDBJ whole genome shotgun (WGS) entry which is preliminary data.</text>
</comment>
<evidence type="ECO:0000313" key="2">
    <source>
        <dbReference type="EMBL" id="EAL60474.1"/>
    </source>
</evidence>
<gene>
    <name evidence="2" type="ORF">DDB_G0293950</name>
</gene>
<dbReference type="InParanoid" id="Q54B18"/>
<sequence length="323" mass="35920">MKIQTTILFIFIYCYFVNADNLVALEVDTTSVSVRTFQYNGADGSSIFPGKNLVKIAGAQPFRVSAYEESYIVSAIKGWDYYVILANGQDTLLYGIDLQTGEIFINGYSPNKQILYIYGLTYDLKSNQLIAVSSMEYEAGDPYFDVVLVDPNTGEISQNLTIQNSYPNNTWYSGLYTSSQSQSQLYILFQSMDEKTNNTISGFTTINTIDGTFVNNVWINSDNNFIYSFVFDETSGMILATMSQYNGKNLDFISINPTNGDYTVISSDQVCAGSGPVIIDGVFLAPGKEPKPSHTVSLVDTNSGKIIKEYLDIFIDISYLNSY</sequence>
<dbReference type="InterPro" id="IPR011047">
    <property type="entry name" value="Quinoprotein_ADH-like_sf"/>
</dbReference>
<dbReference type="eggNOG" id="ENOG502RGFC">
    <property type="taxonomic scope" value="Eukaryota"/>
</dbReference>
<dbReference type="PaxDb" id="44689-DDB0192219"/>
<dbReference type="AlphaFoldDB" id="Q54B18"/>
<evidence type="ECO:0000313" key="3">
    <source>
        <dbReference type="Proteomes" id="UP000002195"/>
    </source>
</evidence>